<dbReference type="InterPro" id="IPR005104">
    <property type="entry name" value="WHTH_HrcA_DNA-bd"/>
</dbReference>
<evidence type="ECO:0000313" key="9">
    <source>
        <dbReference type="Proteomes" id="UP000248857"/>
    </source>
</evidence>
<keyword evidence="1 5" id="KW-0678">Repressor</keyword>
<evidence type="ECO:0000259" key="6">
    <source>
        <dbReference type="Pfam" id="PF01628"/>
    </source>
</evidence>
<dbReference type="Pfam" id="PF03444">
    <property type="entry name" value="WHD_HrcA"/>
    <property type="match status" value="1"/>
</dbReference>
<evidence type="ECO:0000256" key="5">
    <source>
        <dbReference type="HAMAP-Rule" id="MF_00081"/>
    </source>
</evidence>
<dbReference type="InterPro" id="IPR029016">
    <property type="entry name" value="GAF-like_dom_sf"/>
</dbReference>
<dbReference type="InterPro" id="IPR002571">
    <property type="entry name" value="HrcA"/>
</dbReference>
<dbReference type="PANTHER" id="PTHR34824">
    <property type="entry name" value="HEAT-INDUCIBLE TRANSCRIPTION REPRESSOR HRCA"/>
    <property type="match status" value="1"/>
</dbReference>
<dbReference type="RefSeq" id="WP_110985719.1">
    <property type="nucleotide sequence ID" value="NZ_CAWNWM010000004.1"/>
</dbReference>
<dbReference type="Gene3D" id="1.10.10.10">
    <property type="entry name" value="Winged helix-like DNA-binding domain superfamily/Winged helix DNA-binding domain"/>
    <property type="match status" value="1"/>
</dbReference>
<name>A0A2W1JT73_9CYAN</name>
<dbReference type="InterPro" id="IPR036388">
    <property type="entry name" value="WH-like_DNA-bd_sf"/>
</dbReference>
<dbReference type="Pfam" id="PF01628">
    <property type="entry name" value="HrcA"/>
    <property type="match status" value="1"/>
</dbReference>
<dbReference type="InterPro" id="IPR023120">
    <property type="entry name" value="WHTH_transcript_rep_HrcA_IDD"/>
</dbReference>
<dbReference type="GO" id="GO:0045892">
    <property type="term" value="P:negative regulation of DNA-templated transcription"/>
    <property type="evidence" value="ECO:0007669"/>
    <property type="project" value="UniProtKB-UniRule"/>
</dbReference>
<keyword evidence="3 5" id="KW-0346">Stress response</keyword>
<keyword evidence="4 5" id="KW-0804">Transcription</keyword>
<dbReference type="SUPFAM" id="SSF55781">
    <property type="entry name" value="GAF domain-like"/>
    <property type="match status" value="1"/>
</dbReference>
<evidence type="ECO:0000256" key="4">
    <source>
        <dbReference type="ARBA" id="ARBA00023163"/>
    </source>
</evidence>
<gene>
    <name evidence="8" type="primary">hrcA_1</name>
    <name evidence="5" type="synonym">hrcA</name>
    <name evidence="8" type="ORF">C1752_01765</name>
</gene>
<dbReference type="EMBL" id="PQWO01000004">
    <property type="protein sequence ID" value="PZD73792.1"/>
    <property type="molecule type" value="Genomic_DNA"/>
</dbReference>
<proteinExistence type="inferred from homology"/>
<evidence type="ECO:0000256" key="1">
    <source>
        <dbReference type="ARBA" id="ARBA00022491"/>
    </source>
</evidence>
<dbReference type="OrthoDB" id="9783139at2"/>
<organism evidence="8 9">
    <name type="scientific">Acaryochloris thomasi RCC1774</name>
    <dbReference type="NCBI Taxonomy" id="1764569"/>
    <lineage>
        <taxon>Bacteria</taxon>
        <taxon>Bacillati</taxon>
        <taxon>Cyanobacteriota</taxon>
        <taxon>Cyanophyceae</taxon>
        <taxon>Acaryochloridales</taxon>
        <taxon>Acaryochloridaceae</taxon>
        <taxon>Acaryochloris</taxon>
        <taxon>Acaryochloris thomasi</taxon>
    </lineage>
</organism>
<dbReference type="HAMAP" id="MF_00081">
    <property type="entry name" value="HrcA"/>
    <property type="match status" value="1"/>
</dbReference>
<sequence length="367" mass="41023">MTVQLTKRQQQILRATVNHYIVTAEPVGSKALAQRHSLSPATIRNVMGMLEKVGLLYQPHISAGRVPSDSGYRIYVDKLITPSETLRQEVEQLLEDRLQPARRNFETILRHAAQVLSHLSGCVALITRPQTQTTTVRHLQLVPVENQRVMLIMVMDTYETESVLMELPQAPEDNSDPDLVSQDLQLLANFLNHQLPGRSLHELAALDWQELGREFQSYTHVLQTLLSDLIQRAHAASPNPILVGGFAEVLRQPEFSELQQAHPLIHLLEEKQDQLWPLICEWSQHRSGAADAAHADFAHDKISVRIGSENPLTSIQSCTLVSKTYQKGKTPVGSVGILGPTRMAYDKVMTLVEATANYLSHCLSQPA</sequence>
<dbReference type="InterPro" id="IPR021153">
    <property type="entry name" value="HrcA_C"/>
</dbReference>
<dbReference type="PIRSF" id="PIRSF005485">
    <property type="entry name" value="HrcA"/>
    <property type="match status" value="1"/>
</dbReference>
<dbReference type="AlphaFoldDB" id="A0A2W1JT73"/>
<dbReference type="Gene3D" id="3.30.450.40">
    <property type="match status" value="1"/>
</dbReference>
<feature type="domain" description="Heat-inducible transcription repressor HrcA C-terminal" evidence="6">
    <location>
        <begin position="106"/>
        <end position="349"/>
    </location>
</feature>
<dbReference type="GO" id="GO:0003677">
    <property type="term" value="F:DNA binding"/>
    <property type="evidence" value="ECO:0007669"/>
    <property type="project" value="InterPro"/>
</dbReference>
<evidence type="ECO:0000313" key="8">
    <source>
        <dbReference type="EMBL" id="PZD73792.1"/>
    </source>
</evidence>
<evidence type="ECO:0000256" key="3">
    <source>
        <dbReference type="ARBA" id="ARBA00023016"/>
    </source>
</evidence>
<feature type="domain" description="Winged helix-turn-helix transcription repressor HrcA DNA-binding" evidence="7">
    <location>
        <begin position="4"/>
        <end position="57"/>
    </location>
</feature>
<dbReference type="SUPFAM" id="SSF46785">
    <property type="entry name" value="Winged helix' DNA-binding domain"/>
    <property type="match status" value="1"/>
</dbReference>
<dbReference type="Proteomes" id="UP000248857">
    <property type="component" value="Unassembled WGS sequence"/>
</dbReference>
<dbReference type="Gene3D" id="3.30.390.60">
    <property type="entry name" value="Heat-inducible transcription repressor hrca homolog, domain 3"/>
    <property type="match status" value="1"/>
</dbReference>
<evidence type="ECO:0000256" key="2">
    <source>
        <dbReference type="ARBA" id="ARBA00023015"/>
    </source>
</evidence>
<dbReference type="InterPro" id="IPR036390">
    <property type="entry name" value="WH_DNA-bd_sf"/>
</dbReference>
<accession>A0A2W1JT73</accession>
<reference evidence="8 9" key="1">
    <citation type="journal article" date="2018" name="Sci. Rep.">
        <title>A novel species of the marine cyanobacterium Acaryochloris with a unique pigment content and lifestyle.</title>
        <authorList>
            <person name="Partensky F."/>
            <person name="Six C."/>
            <person name="Ratin M."/>
            <person name="Garczarek L."/>
            <person name="Vaulot D."/>
            <person name="Probert I."/>
            <person name="Calteau A."/>
            <person name="Gourvil P."/>
            <person name="Marie D."/>
            <person name="Grebert T."/>
            <person name="Bouchier C."/>
            <person name="Le Panse S."/>
            <person name="Gachenot M."/>
            <person name="Rodriguez F."/>
            <person name="Garrido J.L."/>
        </authorList>
    </citation>
    <scope>NUCLEOTIDE SEQUENCE [LARGE SCALE GENOMIC DNA]</scope>
    <source>
        <strain evidence="8 9">RCC1774</strain>
    </source>
</reference>
<keyword evidence="9" id="KW-1185">Reference proteome</keyword>
<dbReference type="NCBIfam" id="TIGR00331">
    <property type="entry name" value="hrcA"/>
    <property type="match status" value="1"/>
</dbReference>
<keyword evidence="2 5" id="KW-0805">Transcription regulation</keyword>
<comment type="similarity">
    <text evidence="5">Belongs to the HrcA family.</text>
</comment>
<protein>
    <recommendedName>
        <fullName evidence="5">Heat-inducible transcription repressor HrcA</fullName>
    </recommendedName>
</protein>
<evidence type="ECO:0000259" key="7">
    <source>
        <dbReference type="Pfam" id="PF03444"/>
    </source>
</evidence>
<comment type="function">
    <text evidence="5">Negative regulator of class I heat shock genes (grpE-dnaK-dnaJ and groELS operons). Prevents heat-shock induction of these operons.</text>
</comment>
<dbReference type="PANTHER" id="PTHR34824:SF1">
    <property type="entry name" value="HEAT-INDUCIBLE TRANSCRIPTION REPRESSOR HRCA"/>
    <property type="match status" value="1"/>
</dbReference>
<comment type="caution">
    <text evidence="8">The sequence shown here is derived from an EMBL/GenBank/DDBJ whole genome shotgun (WGS) entry which is preliminary data.</text>
</comment>